<reference evidence="2 3" key="1">
    <citation type="journal article" date="2024" name="G3 (Bethesda)">
        <title>Genome assembly of Hibiscus sabdariffa L. provides insights into metabolisms of medicinal natural products.</title>
        <authorList>
            <person name="Kim T."/>
        </authorList>
    </citation>
    <scope>NUCLEOTIDE SEQUENCE [LARGE SCALE GENOMIC DNA]</scope>
    <source>
        <strain evidence="2">TK-2024</strain>
        <tissue evidence="2">Old leaves</tissue>
    </source>
</reference>
<comment type="caution">
    <text evidence="2">The sequence shown here is derived from an EMBL/GenBank/DDBJ whole genome shotgun (WGS) entry which is preliminary data.</text>
</comment>
<protein>
    <recommendedName>
        <fullName evidence="1">Putative plant transposon protein domain-containing protein</fullName>
    </recommendedName>
</protein>
<evidence type="ECO:0000313" key="3">
    <source>
        <dbReference type="Proteomes" id="UP001472677"/>
    </source>
</evidence>
<keyword evidence="3" id="KW-1185">Reference proteome</keyword>
<dbReference type="InterPro" id="IPR046796">
    <property type="entry name" value="Transposase_32_dom"/>
</dbReference>
<feature type="domain" description="Putative plant transposon protein" evidence="1">
    <location>
        <begin position="74"/>
        <end position="179"/>
    </location>
</feature>
<organism evidence="2 3">
    <name type="scientific">Hibiscus sabdariffa</name>
    <name type="common">roselle</name>
    <dbReference type="NCBI Taxonomy" id="183260"/>
    <lineage>
        <taxon>Eukaryota</taxon>
        <taxon>Viridiplantae</taxon>
        <taxon>Streptophyta</taxon>
        <taxon>Embryophyta</taxon>
        <taxon>Tracheophyta</taxon>
        <taxon>Spermatophyta</taxon>
        <taxon>Magnoliopsida</taxon>
        <taxon>eudicotyledons</taxon>
        <taxon>Gunneridae</taxon>
        <taxon>Pentapetalae</taxon>
        <taxon>rosids</taxon>
        <taxon>malvids</taxon>
        <taxon>Malvales</taxon>
        <taxon>Malvaceae</taxon>
        <taxon>Malvoideae</taxon>
        <taxon>Hibiscus</taxon>
    </lineage>
</organism>
<dbReference type="EMBL" id="JBBPBM010000019">
    <property type="protein sequence ID" value="KAK8554323.1"/>
    <property type="molecule type" value="Genomic_DNA"/>
</dbReference>
<proteinExistence type="predicted"/>
<dbReference type="Pfam" id="PF20167">
    <property type="entry name" value="Transposase_32"/>
    <property type="match status" value="1"/>
</dbReference>
<accession>A0ABR2E8K4</accession>
<name>A0ABR2E8K4_9ROSI</name>
<gene>
    <name evidence="2" type="ORF">V6N12_031287</name>
</gene>
<evidence type="ECO:0000313" key="2">
    <source>
        <dbReference type="EMBL" id="KAK8554323.1"/>
    </source>
</evidence>
<dbReference type="Proteomes" id="UP001472677">
    <property type="component" value="Unassembled WGS sequence"/>
</dbReference>
<sequence>MAHSPSSSAEGMPSRFQNAAARTRYYNTIAQKKIWEEQGFFLDDGAEYYGFHNKQHTGPAQQPAEDYELIGALEEEDFNNIKDQLCLPGTEWNTTGKNPGTISRPHLLPEAKLWNTFVKCNIMPTSHNQTVDKTRMVVVHAIISGYKFDVGEVIAKELADACHNDKGILAFPCIISALCP</sequence>
<evidence type="ECO:0000259" key="1">
    <source>
        <dbReference type="Pfam" id="PF20167"/>
    </source>
</evidence>